<accession>A0A5Q4Z1T2</accession>
<organism evidence="1 2">
    <name type="scientific">Paraburkholderia dioscoreae</name>
    <dbReference type="NCBI Taxonomy" id="2604047"/>
    <lineage>
        <taxon>Bacteria</taxon>
        <taxon>Pseudomonadati</taxon>
        <taxon>Pseudomonadota</taxon>
        <taxon>Betaproteobacteria</taxon>
        <taxon>Burkholderiales</taxon>
        <taxon>Burkholderiaceae</taxon>
        <taxon>Paraburkholderia</taxon>
    </lineage>
</organism>
<evidence type="ECO:0000313" key="2">
    <source>
        <dbReference type="Proteomes" id="UP000325811"/>
    </source>
</evidence>
<protein>
    <submittedName>
        <fullName evidence="1">Uncharacterized protein</fullName>
    </submittedName>
</protein>
<name>A0A5Q4Z1T2_9BURK</name>
<dbReference type="AlphaFoldDB" id="A0A5Q4Z1T2"/>
<dbReference type="KEGG" id="pdio:PDMSB3_1170"/>
<gene>
    <name evidence="1" type="ORF">PDMSB3_1170</name>
</gene>
<proteinExistence type="predicted"/>
<sequence length="57" mass="6542">MFARRSASSIRPVEPESDTFYAACEGELQGLHLKFVRRLPKIRHGQRRPTPPRPPSL</sequence>
<evidence type="ECO:0000313" key="1">
    <source>
        <dbReference type="EMBL" id="VVD27632.1"/>
    </source>
</evidence>
<keyword evidence="2" id="KW-1185">Reference proteome</keyword>
<dbReference type="EMBL" id="LR699553">
    <property type="protein sequence ID" value="VVD27632.1"/>
    <property type="molecule type" value="Genomic_DNA"/>
</dbReference>
<reference evidence="1 2" key="1">
    <citation type="submission" date="2019-08" db="EMBL/GenBank/DDBJ databases">
        <authorList>
            <person name="Herpell B J."/>
        </authorList>
    </citation>
    <scope>NUCLEOTIDE SEQUENCE [LARGE SCALE GENOMIC DNA]</scope>
    <source>
        <strain evidence="2">Msb3</strain>
    </source>
</reference>
<dbReference type="Proteomes" id="UP000325811">
    <property type="component" value="Chromosome I"/>
</dbReference>